<dbReference type="Proteomes" id="UP001247805">
    <property type="component" value="Unassembled WGS sequence"/>
</dbReference>
<dbReference type="EMBL" id="JAWDIO010000002">
    <property type="protein sequence ID" value="MDU0352964.1"/>
    <property type="molecule type" value="Genomic_DNA"/>
</dbReference>
<evidence type="ECO:0000313" key="1">
    <source>
        <dbReference type="EMBL" id="MDU0352964.1"/>
    </source>
</evidence>
<comment type="caution">
    <text evidence="1">The sequence shown here is derived from an EMBL/GenBank/DDBJ whole genome shotgun (WGS) entry which is preliminary data.</text>
</comment>
<protein>
    <submittedName>
        <fullName evidence="1">Uncharacterized protein</fullName>
    </submittedName>
</protein>
<sequence>MEQQNPNEMATVQFHPQQMLIKVIAQRQKERKSKLIAAVQSNKADASIAL</sequence>
<organism evidence="1 2">
    <name type="scientific">Paraglaciecola aquimarina</name>
    <dbReference type="NCBI Taxonomy" id="1235557"/>
    <lineage>
        <taxon>Bacteria</taxon>
        <taxon>Pseudomonadati</taxon>
        <taxon>Pseudomonadota</taxon>
        <taxon>Gammaproteobacteria</taxon>
        <taxon>Alteromonadales</taxon>
        <taxon>Alteromonadaceae</taxon>
        <taxon>Paraglaciecola</taxon>
    </lineage>
</organism>
<gene>
    <name evidence="1" type="ORF">RS130_02610</name>
</gene>
<accession>A0ABU3SSH7</accession>
<keyword evidence="2" id="KW-1185">Reference proteome</keyword>
<reference evidence="1 2" key="1">
    <citation type="submission" date="2023-10" db="EMBL/GenBank/DDBJ databases">
        <title>Glaciecola aquimarina strain GGW-M5 nov., isolated from a coastal seawater.</title>
        <authorList>
            <person name="Bayburt H."/>
            <person name="Kim J.M."/>
            <person name="Choi B.J."/>
            <person name="Jeon C.O."/>
        </authorList>
    </citation>
    <scope>NUCLEOTIDE SEQUENCE [LARGE SCALE GENOMIC DNA]</scope>
    <source>
        <strain evidence="1 2">KCTC 32108</strain>
    </source>
</reference>
<proteinExistence type="predicted"/>
<evidence type="ECO:0000313" key="2">
    <source>
        <dbReference type="Proteomes" id="UP001247805"/>
    </source>
</evidence>
<name>A0ABU3SSH7_9ALTE</name>
<dbReference type="RefSeq" id="WP_316024663.1">
    <property type="nucleotide sequence ID" value="NZ_JAWDIO010000002.1"/>
</dbReference>